<feature type="region of interest" description="Disordered" evidence="7">
    <location>
        <begin position="1"/>
        <end position="21"/>
    </location>
</feature>
<dbReference type="InterPro" id="IPR011009">
    <property type="entry name" value="Kinase-like_dom_sf"/>
</dbReference>
<evidence type="ECO:0000259" key="9">
    <source>
        <dbReference type="PROSITE" id="PS50011"/>
    </source>
</evidence>
<dbReference type="PANTHER" id="PTHR43289">
    <property type="entry name" value="MITOGEN-ACTIVATED PROTEIN KINASE KINASE KINASE 20-RELATED"/>
    <property type="match status" value="1"/>
</dbReference>
<dbReference type="Gene3D" id="1.10.510.10">
    <property type="entry name" value="Transferase(Phosphotransferase) domain 1"/>
    <property type="match status" value="1"/>
</dbReference>
<dbReference type="SMART" id="SM00220">
    <property type="entry name" value="S_TKc"/>
    <property type="match status" value="1"/>
</dbReference>
<evidence type="ECO:0000256" key="4">
    <source>
        <dbReference type="ARBA" id="ARBA00022741"/>
    </source>
</evidence>
<feature type="domain" description="Protein kinase" evidence="9">
    <location>
        <begin position="28"/>
        <end position="282"/>
    </location>
</feature>
<evidence type="ECO:0000256" key="8">
    <source>
        <dbReference type="SAM" id="Phobius"/>
    </source>
</evidence>
<dbReference type="EMBL" id="JACXYY010000001">
    <property type="protein sequence ID" value="MBD3913083.1"/>
    <property type="molecule type" value="Genomic_DNA"/>
</dbReference>
<keyword evidence="6" id="KW-0067">ATP-binding</keyword>
<evidence type="ECO:0000256" key="5">
    <source>
        <dbReference type="ARBA" id="ARBA00022777"/>
    </source>
</evidence>
<feature type="transmembrane region" description="Helical" evidence="8">
    <location>
        <begin position="391"/>
        <end position="412"/>
    </location>
</feature>
<evidence type="ECO:0000313" key="10">
    <source>
        <dbReference type="EMBL" id="MBD3913083.1"/>
    </source>
</evidence>
<evidence type="ECO:0000256" key="7">
    <source>
        <dbReference type="SAM" id="MobiDB-lite"/>
    </source>
</evidence>
<dbReference type="GO" id="GO:0004674">
    <property type="term" value="F:protein serine/threonine kinase activity"/>
    <property type="evidence" value="ECO:0007669"/>
    <property type="project" value="UniProtKB-KW"/>
</dbReference>
<keyword evidence="8" id="KW-0472">Membrane</keyword>
<organism evidence="10 11">
    <name type="scientific">Nocardioides hwasunensis</name>
    <dbReference type="NCBI Taxonomy" id="397258"/>
    <lineage>
        <taxon>Bacteria</taxon>
        <taxon>Bacillati</taxon>
        <taxon>Actinomycetota</taxon>
        <taxon>Actinomycetes</taxon>
        <taxon>Propionibacteriales</taxon>
        <taxon>Nocardioidaceae</taxon>
        <taxon>Nocardioides</taxon>
    </lineage>
</organism>
<dbReference type="EC" id="2.7.11.1" evidence="1"/>
<keyword evidence="4" id="KW-0547">Nucleotide-binding</keyword>
<evidence type="ECO:0000256" key="6">
    <source>
        <dbReference type="ARBA" id="ARBA00022840"/>
    </source>
</evidence>
<dbReference type="InterPro" id="IPR000719">
    <property type="entry name" value="Prot_kinase_dom"/>
</dbReference>
<keyword evidence="8" id="KW-1133">Transmembrane helix</keyword>
<evidence type="ECO:0000313" key="11">
    <source>
        <dbReference type="Proteomes" id="UP000649289"/>
    </source>
</evidence>
<dbReference type="Proteomes" id="UP000649289">
    <property type="component" value="Unassembled WGS sequence"/>
</dbReference>
<feature type="region of interest" description="Disordered" evidence="7">
    <location>
        <begin position="418"/>
        <end position="445"/>
    </location>
</feature>
<dbReference type="PROSITE" id="PS00108">
    <property type="entry name" value="PROTEIN_KINASE_ST"/>
    <property type="match status" value="1"/>
</dbReference>
<comment type="caution">
    <text evidence="10">The sequence shown here is derived from an EMBL/GenBank/DDBJ whole genome shotgun (WGS) entry which is preliminary data.</text>
</comment>
<evidence type="ECO:0000256" key="3">
    <source>
        <dbReference type="ARBA" id="ARBA00022679"/>
    </source>
</evidence>
<feature type="region of interest" description="Disordered" evidence="7">
    <location>
        <begin position="294"/>
        <end position="384"/>
    </location>
</feature>
<keyword evidence="8" id="KW-0812">Transmembrane</keyword>
<keyword evidence="2 10" id="KW-0723">Serine/threonine-protein kinase</keyword>
<dbReference type="PANTHER" id="PTHR43289:SF6">
    <property type="entry name" value="SERINE_THREONINE-PROTEIN KINASE NEKL-3"/>
    <property type="match status" value="1"/>
</dbReference>
<gene>
    <name evidence="10" type="ORF">IEZ25_00530</name>
</gene>
<proteinExistence type="predicted"/>
<accession>A0ABR8MB40</accession>
<dbReference type="RefSeq" id="WP_191197457.1">
    <property type="nucleotide sequence ID" value="NZ_BAAAPA010000002.1"/>
</dbReference>
<evidence type="ECO:0000256" key="2">
    <source>
        <dbReference type="ARBA" id="ARBA00022527"/>
    </source>
</evidence>
<dbReference type="InterPro" id="IPR008271">
    <property type="entry name" value="Ser/Thr_kinase_AS"/>
</dbReference>
<dbReference type="CDD" id="cd14014">
    <property type="entry name" value="STKc_PknB_like"/>
    <property type="match status" value="1"/>
</dbReference>
<dbReference type="PROSITE" id="PS50011">
    <property type="entry name" value="PROTEIN_KINASE_DOM"/>
    <property type="match status" value="1"/>
</dbReference>
<protein>
    <recommendedName>
        <fullName evidence="1">non-specific serine/threonine protein kinase</fullName>
        <ecNumber evidence="1">2.7.11.1</ecNumber>
    </recommendedName>
</protein>
<dbReference type="SUPFAM" id="SSF56112">
    <property type="entry name" value="Protein kinase-like (PK-like)"/>
    <property type="match status" value="1"/>
</dbReference>
<name>A0ABR8MB40_9ACTN</name>
<evidence type="ECO:0000256" key="1">
    <source>
        <dbReference type="ARBA" id="ARBA00012513"/>
    </source>
</evidence>
<dbReference type="Gene3D" id="3.30.200.20">
    <property type="entry name" value="Phosphorylase Kinase, domain 1"/>
    <property type="match status" value="1"/>
</dbReference>
<feature type="compositionally biased region" description="Basic and acidic residues" evidence="7">
    <location>
        <begin position="357"/>
        <end position="370"/>
    </location>
</feature>
<keyword evidence="3" id="KW-0808">Transferase</keyword>
<keyword evidence="11" id="KW-1185">Reference proteome</keyword>
<sequence length="535" mass="57154">MVDSGSGHHAWRPPTDGPPPPVEALEGYTDLVVVGRGGESVVYRAREPRLGRDVAVKVLLVDDAESSARFAREIEITVGLGRQHPNIVTVLDTGTTASGRPAIVMEYYDGGTVNDRLREQGPFPPDEVVRIGLVLSDALSFAHAQGFLHRDVKPQNVLVLPTSWVLADFGIARLVDAEYTSSVEAFTYRHASPQILDGHPPTPADDIWSLGSTLYTLLEGRAPFASDDPDDDSALAYLRRARTEAPRPFSTDVGQLGEVIAGCLVKDVTARWGSVAEVHEALLRLRHGAWEPGGGAAARAAGDSSPTGGPPPHEATRRRGALADVPALSVDPQPDPEDGAEPGEEREGDVPAAPVEPVHEHTHLRSRPGDEPDEAADGVGTERPARHRRPVVLLGVLAVLVGAALGIAGALLRDDPSAAPPLDATSGTKPVDEVTPDPEGEPVDRFDPELAFRMRGLLEDAGEITVEWTDPSDGEATFILAQTSPEQRPVRYFEAGRTEARFTLSQPPGRVCFVMVLQMPDGAVGQSDQRCLVLT</sequence>
<keyword evidence="5 10" id="KW-0418">Kinase</keyword>
<dbReference type="Pfam" id="PF00069">
    <property type="entry name" value="Pkinase"/>
    <property type="match status" value="1"/>
</dbReference>
<reference evidence="10 11" key="1">
    <citation type="submission" date="2020-09" db="EMBL/GenBank/DDBJ databases">
        <title>novel species in genus Nocardioides.</title>
        <authorList>
            <person name="Zhang G."/>
        </authorList>
    </citation>
    <scope>NUCLEOTIDE SEQUENCE [LARGE SCALE GENOMIC DNA]</scope>
    <source>
        <strain evidence="10 11">19197</strain>
    </source>
</reference>